<comment type="similarity">
    <text evidence="2">Belongs to the GtrA family.</text>
</comment>
<dbReference type="PANTHER" id="PTHR38459">
    <property type="entry name" value="PROPHAGE BACTOPRENOL-LINKED GLUCOSE TRANSLOCASE HOMOLOG"/>
    <property type="match status" value="1"/>
</dbReference>
<evidence type="ECO:0000313" key="9">
    <source>
        <dbReference type="EMBL" id="MBL7633633.1"/>
    </source>
</evidence>
<feature type="transmembrane region" description="Helical" evidence="7">
    <location>
        <begin position="103"/>
        <end position="128"/>
    </location>
</feature>
<dbReference type="PANTHER" id="PTHR38459:SF1">
    <property type="entry name" value="PROPHAGE BACTOPRENOL-LINKED GLUCOSE TRANSLOCASE HOMOLOG"/>
    <property type="match status" value="1"/>
</dbReference>
<evidence type="ECO:0000256" key="1">
    <source>
        <dbReference type="ARBA" id="ARBA00004141"/>
    </source>
</evidence>
<evidence type="ECO:0000256" key="7">
    <source>
        <dbReference type="SAM" id="Phobius"/>
    </source>
</evidence>
<feature type="transmembrane region" description="Helical" evidence="7">
    <location>
        <begin position="134"/>
        <end position="155"/>
    </location>
</feature>
<evidence type="ECO:0000256" key="2">
    <source>
        <dbReference type="ARBA" id="ARBA00009399"/>
    </source>
</evidence>
<gene>
    <name evidence="9" type="ORF">I7412_42075</name>
</gene>
<dbReference type="GO" id="GO:0005886">
    <property type="term" value="C:plasma membrane"/>
    <property type="evidence" value="ECO:0007669"/>
    <property type="project" value="TreeGrafter"/>
</dbReference>
<dbReference type="AlphaFoldDB" id="A0A937RJW9"/>
<protein>
    <submittedName>
        <fullName evidence="9">GtrA family protein</fullName>
    </submittedName>
</protein>
<name>A0A937RJW9_9ACTN</name>
<dbReference type="EMBL" id="JAEACQ010000391">
    <property type="protein sequence ID" value="MBL7633633.1"/>
    <property type="molecule type" value="Genomic_DNA"/>
</dbReference>
<dbReference type="Proteomes" id="UP000604475">
    <property type="component" value="Unassembled WGS sequence"/>
</dbReference>
<comment type="caution">
    <text evidence="9">The sequence shown here is derived from an EMBL/GenBank/DDBJ whole genome shotgun (WGS) entry which is preliminary data.</text>
</comment>
<keyword evidence="4 7" id="KW-1133">Transmembrane helix</keyword>
<dbReference type="GO" id="GO:0000271">
    <property type="term" value="P:polysaccharide biosynthetic process"/>
    <property type="evidence" value="ECO:0007669"/>
    <property type="project" value="InterPro"/>
</dbReference>
<dbReference type="Pfam" id="PF04138">
    <property type="entry name" value="GtrA_DPMS_TM"/>
    <property type="match status" value="1"/>
</dbReference>
<reference evidence="9" key="1">
    <citation type="submission" date="2020-12" db="EMBL/GenBank/DDBJ databases">
        <title>Genomic characterization of non-nitrogen-fixing Frankia strains.</title>
        <authorList>
            <person name="Carlos-Shanley C."/>
            <person name="Guerra T."/>
            <person name="Hahn D."/>
        </authorList>
    </citation>
    <scope>NUCLEOTIDE SEQUENCE</scope>
    <source>
        <strain evidence="9">CN6</strain>
    </source>
</reference>
<keyword evidence="10" id="KW-1185">Reference proteome</keyword>
<comment type="subcellular location">
    <subcellularLocation>
        <location evidence="1">Membrane</location>
        <topology evidence="1">Multi-pass membrane protein</topology>
    </subcellularLocation>
</comment>
<evidence type="ECO:0000259" key="8">
    <source>
        <dbReference type="Pfam" id="PF04138"/>
    </source>
</evidence>
<keyword evidence="3 7" id="KW-0812">Transmembrane</keyword>
<keyword evidence="5 7" id="KW-0472">Membrane</keyword>
<sequence>MARRTASVVSAGGKNRPRPRAVRHRARPSRLQTLVREMSKFGIVGAVAYAVDFLVSNLCHSHFEMGQFTSKIISTIVAATVAYIGNRNWSFNHRARSGVRREYVLFIILNAIGLGIALGCLGFAKYVLHLEGPLAFNLFGNVLGTGFGTVFRFWAYKRWVFLHPDHPRVAETAAARPARVPEPASH</sequence>
<organism evidence="9 10">
    <name type="scientific">Frankia nepalensis</name>
    <dbReference type="NCBI Taxonomy" id="1836974"/>
    <lineage>
        <taxon>Bacteria</taxon>
        <taxon>Bacillati</taxon>
        <taxon>Actinomycetota</taxon>
        <taxon>Actinomycetes</taxon>
        <taxon>Frankiales</taxon>
        <taxon>Frankiaceae</taxon>
        <taxon>Frankia</taxon>
    </lineage>
</organism>
<feature type="compositionally biased region" description="Basic residues" evidence="6">
    <location>
        <begin position="15"/>
        <end position="25"/>
    </location>
</feature>
<dbReference type="InterPro" id="IPR007267">
    <property type="entry name" value="GtrA_DPMS_TM"/>
</dbReference>
<feature type="domain" description="GtrA/DPMS transmembrane" evidence="8">
    <location>
        <begin position="40"/>
        <end position="161"/>
    </location>
</feature>
<feature type="region of interest" description="Disordered" evidence="6">
    <location>
        <begin position="1"/>
        <end position="25"/>
    </location>
</feature>
<dbReference type="InterPro" id="IPR051401">
    <property type="entry name" value="GtrA_CellWall_Glycosyl"/>
</dbReference>
<accession>A0A937RJW9</accession>
<proteinExistence type="inferred from homology"/>
<evidence type="ECO:0000256" key="6">
    <source>
        <dbReference type="SAM" id="MobiDB-lite"/>
    </source>
</evidence>
<evidence type="ECO:0000256" key="5">
    <source>
        <dbReference type="ARBA" id="ARBA00023136"/>
    </source>
</evidence>
<evidence type="ECO:0000256" key="3">
    <source>
        <dbReference type="ARBA" id="ARBA00022692"/>
    </source>
</evidence>
<evidence type="ECO:0000256" key="4">
    <source>
        <dbReference type="ARBA" id="ARBA00022989"/>
    </source>
</evidence>
<evidence type="ECO:0000313" key="10">
    <source>
        <dbReference type="Proteomes" id="UP000604475"/>
    </source>
</evidence>